<dbReference type="AlphaFoldDB" id="A0A1G7E0N0"/>
<gene>
    <name evidence="2" type="ORF">SAMN05216337_102946</name>
</gene>
<name>A0A1G7E0N0_9BRAD</name>
<keyword evidence="1" id="KW-1133">Transmembrane helix</keyword>
<evidence type="ECO:0000313" key="2">
    <source>
        <dbReference type="EMBL" id="SDE57201.1"/>
    </source>
</evidence>
<dbReference type="EMBL" id="FMZW01000029">
    <property type="protein sequence ID" value="SDE57201.1"/>
    <property type="molecule type" value="Genomic_DNA"/>
</dbReference>
<protein>
    <submittedName>
        <fullName evidence="2">Uncharacterized protein</fullName>
    </submittedName>
</protein>
<feature type="transmembrane region" description="Helical" evidence="1">
    <location>
        <begin position="34"/>
        <end position="52"/>
    </location>
</feature>
<sequence>MADLPGSLSIALSLVGSIWLVGVVALLVGAPGELVAATFVLGLVAGFVEWRAGKVEH</sequence>
<reference evidence="2 3" key="1">
    <citation type="submission" date="2016-10" db="EMBL/GenBank/DDBJ databases">
        <authorList>
            <person name="de Groot N.N."/>
        </authorList>
    </citation>
    <scope>NUCLEOTIDE SEQUENCE [LARGE SCALE GENOMIC DNA]</scope>
    <source>
        <strain evidence="2 3">R5</strain>
    </source>
</reference>
<evidence type="ECO:0000313" key="3">
    <source>
        <dbReference type="Proteomes" id="UP000199245"/>
    </source>
</evidence>
<evidence type="ECO:0000256" key="1">
    <source>
        <dbReference type="SAM" id="Phobius"/>
    </source>
</evidence>
<dbReference type="Proteomes" id="UP000199245">
    <property type="component" value="Unassembled WGS sequence"/>
</dbReference>
<accession>A0A1G7E0N0</accession>
<organism evidence="2 3">
    <name type="scientific">Bradyrhizobium brasilense</name>
    <dbReference type="NCBI Taxonomy" id="1419277"/>
    <lineage>
        <taxon>Bacteria</taxon>
        <taxon>Pseudomonadati</taxon>
        <taxon>Pseudomonadota</taxon>
        <taxon>Alphaproteobacteria</taxon>
        <taxon>Hyphomicrobiales</taxon>
        <taxon>Nitrobacteraceae</taxon>
        <taxon>Bradyrhizobium</taxon>
    </lineage>
</organism>
<keyword evidence="1" id="KW-0472">Membrane</keyword>
<keyword evidence="1" id="KW-0812">Transmembrane</keyword>
<feature type="transmembrane region" description="Helical" evidence="1">
    <location>
        <begin position="7"/>
        <end position="28"/>
    </location>
</feature>
<proteinExistence type="predicted"/>
<dbReference type="RefSeq" id="WP_176937053.1">
    <property type="nucleotide sequence ID" value="NZ_FMZW01000029.1"/>
</dbReference>